<gene>
    <name evidence="1" type="ORF">ALEPTO_LOCUS13333</name>
</gene>
<comment type="caution">
    <text evidence="1">The sequence shown here is derived from an EMBL/GenBank/DDBJ whole genome shotgun (WGS) entry which is preliminary data.</text>
</comment>
<evidence type="ECO:0000313" key="1">
    <source>
        <dbReference type="EMBL" id="CAG8751880.1"/>
    </source>
</evidence>
<organism evidence="1 2">
    <name type="scientific">Ambispora leptoticha</name>
    <dbReference type="NCBI Taxonomy" id="144679"/>
    <lineage>
        <taxon>Eukaryota</taxon>
        <taxon>Fungi</taxon>
        <taxon>Fungi incertae sedis</taxon>
        <taxon>Mucoromycota</taxon>
        <taxon>Glomeromycotina</taxon>
        <taxon>Glomeromycetes</taxon>
        <taxon>Archaeosporales</taxon>
        <taxon>Ambisporaceae</taxon>
        <taxon>Ambispora</taxon>
    </lineage>
</organism>
<reference evidence="1" key="1">
    <citation type="submission" date="2021-06" db="EMBL/GenBank/DDBJ databases">
        <authorList>
            <person name="Kallberg Y."/>
            <person name="Tangrot J."/>
            <person name="Rosling A."/>
        </authorList>
    </citation>
    <scope>NUCLEOTIDE SEQUENCE</scope>
    <source>
        <strain evidence="1">FL130A</strain>
    </source>
</reference>
<dbReference type="AlphaFoldDB" id="A0A9N9IV26"/>
<sequence length="85" mass="10396">MEKYEEAFIFLEKSLEIHPYNFFVLGYFVRNIDPNRMDFYSYYFNNTYWNMDNGLYRDCVVEKCKYWDLDVEFANSTEMAGSLTE</sequence>
<name>A0A9N9IV26_9GLOM</name>
<dbReference type="Proteomes" id="UP000789508">
    <property type="component" value="Unassembled WGS sequence"/>
</dbReference>
<dbReference type="EMBL" id="CAJVPS010041209">
    <property type="protein sequence ID" value="CAG8751880.1"/>
    <property type="molecule type" value="Genomic_DNA"/>
</dbReference>
<keyword evidence="2" id="KW-1185">Reference proteome</keyword>
<feature type="non-terminal residue" evidence="1">
    <location>
        <position position="85"/>
    </location>
</feature>
<accession>A0A9N9IV26</accession>
<proteinExistence type="predicted"/>
<dbReference type="OrthoDB" id="2315679at2759"/>
<evidence type="ECO:0000313" key="2">
    <source>
        <dbReference type="Proteomes" id="UP000789508"/>
    </source>
</evidence>
<protein>
    <submittedName>
        <fullName evidence="1">1872_t:CDS:1</fullName>
    </submittedName>
</protein>